<accession>A0A090D1F7</accession>
<gene>
    <name evidence="1" type="ORF">CSEC_2425</name>
</gene>
<dbReference type="Proteomes" id="UP000031552">
    <property type="component" value="Unassembled WGS sequence"/>
</dbReference>
<dbReference type="Pfam" id="PF05960">
    <property type="entry name" value="DUF885"/>
    <property type="match status" value="1"/>
</dbReference>
<evidence type="ECO:0008006" key="3">
    <source>
        <dbReference type="Google" id="ProtNLM"/>
    </source>
</evidence>
<dbReference type="PANTHER" id="PTHR33361">
    <property type="entry name" value="GLR0591 PROTEIN"/>
    <property type="match status" value="1"/>
</dbReference>
<dbReference type="RefSeq" id="WP_161780992.1">
    <property type="nucleotide sequence ID" value="NZ_CCEJ010000015.1"/>
</dbReference>
<dbReference type="PANTHER" id="PTHR33361:SF2">
    <property type="entry name" value="DUF885 DOMAIN-CONTAINING PROTEIN"/>
    <property type="match status" value="1"/>
</dbReference>
<sequence length="648" mass="74651">MLALSHEAGFKTVTAISERRHEESAKEETKSPKEILHLEALILFSHNKKDEALKLLSKESLDYTPAWMQERPDNIQDFFDKMTIALLSSKPQKLAFLGLFDSLGIKDANQFLDEISKAGIEKDLAIKKQLLEVLKTYETHKLSENELISYKIFLWFLENEAASEKFCFHPFRINQLNGTLQNLMEAFTEFHKLEVLEDFENYLIKLKALPHQVQEAMDLMSYQKTLRIIPPTMVLIKSANIAIEMASPVEENIFYKTFAEALKRGKFQDSSTWIAKLEAILKEKVIPIFEELKSHCLDLVKDSDWNSGASSLPDGKEYYASRLRFHTTTSHSAEEIHALGESEVVKIHKELRELLAEEGFSDENKSVCELLQLFGKQKNFYFSNDSVGREKCLQKFQAILDRSRVFFEDYFDKKPSYPLEIRPVPKEKEEGAPGAYYYQPSLDGTRLGSFFANLRNMKEMPTYLMPTLTIHEGEPGHHFQLALQSEINLPLFRKIGEYTGYVEGWALYTEKLAYEEGFFEINADKIGHLTDELLRAARLVVDTGIHHYKWTRDKAIDYLSFATGYELSASVTEVDRYFVLPGQACAYKIGQLKIMELREKAKKELGSHFDIREFHNAVLELGAAPLEILEEVIHDYISKIKKRKLSLV</sequence>
<evidence type="ECO:0000313" key="2">
    <source>
        <dbReference type="Proteomes" id="UP000031552"/>
    </source>
</evidence>
<dbReference type="eggNOG" id="COG4805">
    <property type="taxonomic scope" value="Bacteria"/>
</dbReference>
<reference evidence="1" key="2">
    <citation type="submission" date="2014-09" db="EMBL/GenBank/DDBJ databases">
        <title>Criblamydia sequanensis harbors a mega-plasmid encoding arsenite resistance.</title>
        <authorList>
            <person name="Bertelli C."/>
            <person name="Goesmann A."/>
            <person name="Greub G."/>
        </authorList>
    </citation>
    <scope>NUCLEOTIDE SEQUENCE [LARGE SCALE GENOMIC DNA]</scope>
    <source>
        <strain evidence="1">CRIB-18</strain>
    </source>
</reference>
<protein>
    <recommendedName>
        <fullName evidence="3">DUF885 domain-containing protein</fullName>
    </recommendedName>
</protein>
<proteinExistence type="predicted"/>
<comment type="caution">
    <text evidence="1">The sequence shown here is derived from an EMBL/GenBank/DDBJ whole genome shotgun (WGS) entry which is preliminary data.</text>
</comment>
<reference evidence="1" key="1">
    <citation type="submission" date="2013-12" db="EMBL/GenBank/DDBJ databases">
        <authorList>
            <person name="Linke B."/>
        </authorList>
    </citation>
    <scope>NUCLEOTIDE SEQUENCE [LARGE SCALE GENOMIC DNA]</scope>
    <source>
        <strain evidence="1">CRIB-18</strain>
    </source>
</reference>
<name>A0A090D1F7_9BACT</name>
<dbReference type="EMBL" id="CCEJ010000015">
    <property type="protein sequence ID" value="CDR35231.1"/>
    <property type="molecule type" value="Genomic_DNA"/>
</dbReference>
<dbReference type="STRING" id="1437425.CSEC_2425"/>
<keyword evidence="2" id="KW-1185">Reference proteome</keyword>
<evidence type="ECO:0000313" key="1">
    <source>
        <dbReference type="EMBL" id="CDR35231.1"/>
    </source>
</evidence>
<dbReference type="AlphaFoldDB" id="A0A090D1F7"/>
<organism evidence="1 2">
    <name type="scientific">Candidatus Criblamydia sequanensis CRIB-18</name>
    <dbReference type="NCBI Taxonomy" id="1437425"/>
    <lineage>
        <taxon>Bacteria</taxon>
        <taxon>Pseudomonadati</taxon>
        <taxon>Chlamydiota</taxon>
        <taxon>Chlamydiia</taxon>
        <taxon>Parachlamydiales</taxon>
        <taxon>Candidatus Criblamydiaceae</taxon>
        <taxon>Candidatus Criblamydia</taxon>
    </lineage>
</organism>
<dbReference type="InterPro" id="IPR010281">
    <property type="entry name" value="DUF885"/>
</dbReference>